<dbReference type="InterPro" id="IPR050832">
    <property type="entry name" value="Bact_Acetyltransf"/>
</dbReference>
<name>A0A4V6T3L5_9BACT</name>
<dbReference type="InterPro" id="IPR016181">
    <property type="entry name" value="Acyl_CoA_acyltransferase"/>
</dbReference>
<protein>
    <submittedName>
        <fullName evidence="4">GNAT family N-acetyltransferase</fullName>
    </submittedName>
</protein>
<gene>
    <name evidence="4" type="ORF">FAM09_27165</name>
</gene>
<keyword evidence="2" id="KW-0012">Acyltransferase</keyword>
<dbReference type="Proteomes" id="UP000306918">
    <property type="component" value="Unassembled WGS sequence"/>
</dbReference>
<organism evidence="4 5">
    <name type="scientific">Niastella caeni</name>
    <dbReference type="NCBI Taxonomy" id="2569763"/>
    <lineage>
        <taxon>Bacteria</taxon>
        <taxon>Pseudomonadati</taxon>
        <taxon>Bacteroidota</taxon>
        <taxon>Chitinophagia</taxon>
        <taxon>Chitinophagales</taxon>
        <taxon>Chitinophagaceae</taxon>
        <taxon>Niastella</taxon>
    </lineage>
</organism>
<comment type="caution">
    <text evidence="4">The sequence shown here is derived from an EMBL/GenBank/DDBJ whole genome shotgun (WGS) entry which is preliminary data.</text>
</comment>
<evidence type="ECO:0000313" key="5">
    <source>
        <dbReference type="Proteomes" id="UP000306918"/>
    </source>
</evidence>
<accession>A0A4V6T3L5</accession>
<evidence type="ECO:0000256" key="2">
    <source>
        <dbReference type="ARBA" id="ARBA00023315"/>
    </source>
</evidence>
<reference evidence="4 5" key="1">
    <citation type="submission" date="2019-04" db="EMBL/GenBank/DDBJ databases">
        <title>Niastella caeni sp. nov., isolated from activated sludge.</title>
        <authorList>
            <person name="Sheng M."/>
        </authorList>
    </citation>
    <scope>NUCLEOTIDE SEQUENCE [LARGE SCALE GENOMIC DNA]</scope>
    <source>
        <strain evidence="4 5">HX-2-15</strain>
    </source>
</reference>
<dbReference type="PROSITE" id="PS51186">
    <property type="entry name" value="GNAT"/>
    <property type="match status" value="1"/>
</dbReference>
<dbReference type="AlphaFoldDB" id="A0A4V6T3L5"/>
<proteinExistence type="predicted"/>
<sequence length="181" mass="20601">MRLHQYICIMNEIRIKEATTADAALIADLSRQTFYDAFAAENTAADMDKFLNERFTRQKLMEEVGAAGNTFLLAYDGDEVVGYARMRETASPILTEEGPAIELARLYAVQKSIGKGVGKALMQHCVNFAQQRGARIIWLGVWENNQRAIAFYTKWGFEKFSEHVFMLGNDAQTDWLMKKML</sequence>
<evidence type="ECO:0000313" key="4">
    <source>
        <dbReference type="EMBL" id="THU32476.1"/>
    </source>
</evidence>
<feature type="domain" description="N-acetyltransferase" evidence="3">
    <location>
        <begin position="13"/>
        <end position="181"/>
    </location>
</feature>
<dbReference type="CDD" id="cd04301">
    <property type="entry name" value="NAT_SF"/>
    <property type="match status" value="1"/>
</dbReference>
<dbReference type="EMBL" id="STFF01000011">
    <property type="protein sequence ID" value="THU32476.1"/>
    <property type="molecule type" value="Genomic_DNA"/>
</dbReference>
<dbReference type="GO" id="GO:0016747">
    <property type="term" value="F:acyltransferase activity, transferring groups other than amino-acyl groups"/>
    <property type="evidence" value="ECO:0007669"/>
    <property type="project" value="InterPro"/>
</dbReference>
<dbReference type="InterPro" id="IPR000182">
    <property type="entry name" value="GNAT_dom"/>
</dbReference>
<dbReference type="PANTHER" id="PTHR43877">
    <property type="entry name" value="AMINOALKYLPHOSPHONATE N-ACETYLTRANSFERASE-RELATED-RELATED"/>
    <property type="match status" value="1"/>
</dbReference>
<dbReference type="SUPFAM" id="SSF55729">
    <property type="entry name" value="Acyl-CoA N-acyltransferases (Nat)"/>
    <property type="match status" value="1"/>
</dbReference>
<keyword evidence="1 4" id="KW-0808">Transferase</keyword>
<keyword evidence="5" id="KW-1185">Reference proteome</keyword>
<dbReference type="Pfam" id="PF00583">
    <property type="entry name" value="Acetyltransf_1"/>
    <property type="match status" value="1"/>
</dbReference>
<dbReference type="Gene3D" id="3.40.630.30">
    <property type="match status" value="1"/>
</dbReference>
<evidence type="ECO:0000256" key="1">
    <source>
        <dbReference type="ARBA" id="ARBA00022679"/>
    </source>
</evidence>
<dbReference type="OrthoDB" id="7205533at2"/>
<evidence type="ECO:0000259" key="3">
    <source>
        <dbReference type="PROSITE" id="PS51186"/>
    </source>
</evidence>